<accession>A0A2M6WC00</accession>
<keyword evidence="1" id="KW-0812">Transmembrane</keyword>
<keyword evidence="1" id="KW-0472">Membrane</keyword>
<dbReference type="AlphaFoldDB" id="A0A2M6WC00"/>
<keyword evidence="1" id="KW-1133">Transmembrane helix</keyword>
<name>A0A2M6WC00_9BACT</name>
<organism evidence="2 3">
    <name type="scientific">Candidatus Komeilibacteria bacterium CG10_big_fil_rev_8_21_14_0_10_41_13</name>
    <dbReference type="NCBI Taxonomy" id="1974476"/>
    <lineage>
        <taxon>Bacteria</taxon>
        <taxon>Candidatus Komeiliibacteriota</taxon>
    </lineage>
</organism>
<feature type="transmembrane region" description="Helical" evidence="1">
    <location>
        <begin position="32"/>
        <end position="56"/>
    </location>
</feature>
<reference evidence="3" key="1">
    <citation type="submission" date="2017-09" db="EMBL/GenBank/DDBJ databases">
        <title>Depth-based differentiation of microbial function through sediment-hosted aquifers and enrichment of novel symbionts in the deep terrestrial subsurface.</title>
        <authorList>
            <person name="Probst A.J."/>
            <person name="Ladd B."/>
            <person name="Jarett J.K."/>
            <person name="Geller-Mcgrath D.E."/>
            <person name="Sieber C.M.K."/>
            <person name="Emerson J.B."/>
            <person name="Anantharaman K."/>
            <person name="Thomas B.C."/>
            <person name="Malmstrom R."/>
            <person name="Stieglmeier M."/>
            <person name="Klingl A."/>
            <person name="Woyke T."/>
            <person name="Ryan C.M."/>
            <person name="Banfield J.F."/>
        </authorList>
    </citation>
    <scope>NUCLEOTIDE SEQUENCE [LARGE SCALE GENOMIC DNA]</scope>
</reference>
<dbReference type="Proteomes" id="UP000230543">
    <property type="component" value="Unassembled WGS sequence"/>
</dbReference>
<evidence type="ECO:0000313" key="3">
    <source>
        <dbReference type="Proteomes" id="UP000230543"/>
    </source>
</evidence>
<gene>
    <name evidence="2" type="ORF">COU22_02805</name>
</gene>
<evidence type="ECO:0000256" key="1">
    <source>
        <dbReference type="SAM" id="Phobius"/>
    </source>
</evidence>
<proteinExistence type="predicted"/>
<comment type="caution">
    <text evidence="2">The sequence shown here is derived from an EMBL/GenBank/DDBJ whole genome shotgun (WGS) entry which is preliminary data.</text>
</comment>
<dbReference type="EMBL" id="PFBO01000099">
    <property type="protein sequence ID" value="PIT90323.1"/>
    <property type="molecule type" value="Genomic_DNA"/>
</dbReference>
<feature type="transmembrane region" description="Helical" evidence="1">
    <location>
        <begin position="76"/>
        <end position="95"/>
    </location>
</feature>
<feature type="transmembrane region" description="Helical" evidence="1">
    <location>
        <begin position="107"/>
        <end position="127"/>
    </location>
</feature>
<sequence length="257" mass="30503">MIEENFSKNILQKIKSTAITPKPKWQFRLKNYILWLSFTITILVGGISTSIIIYMARHNGWLLFGRFNGFFFIKTIPYFWLIILALFILLAYYNFRNLEGGYKYKFELVVLASIVLSIILGLVFYNFGLTERLERGFERKLPFYKEAVVDRLDRQHRQLWLSPDYGFLGGKVILIEGHESFTLEGFDRRLWSISQKKAEFSRPGMEEGVFLKIIGRRIGEDQFEAERINFFEGPWLEELRFPGGMMKENFYPRRINR</sequence>
<protein>
    <submittedName>
        <fullName evidence="2">Uncharacterized protein</fullName>
    </submittedName>
</protein>
<evidence type="ECO:0000313" key="2">
    <source>
        <dbReference type="EMBL" id="PIT90323.1"/>
    </source>
</evidence>